<dbReference type="Pfam" id="PF06881">
    <property type="entry name" value="Elongin_A"/>
    <property type="match status" value="1"/>
</dbReference>
<keyword evidence="5" id="KW-0808">Transferase</keyword>
<feature type="compositionally biased region" description="Pro residues" evidence="12">
    <location>
        <begin position="1474"/>
        <end position="1484"/>
    </location>
</feature>
<evidence type="ECO:0000256" key="2">
    <source>
        <dbReference type="ARBA" id="ARBA00009995"/>
    </source>
</evidence>
<evidence type="ECO:0000256" key="12">
    <source>
        <dbReference type="SAM" id="MobiDB-lite"/>
    </source>
</evidence>
<dbReference type="InterPro" id="IPR050271">
    <property type="entry name" value="UDP-glycosyltransferase"/>
</dbReference>
<evidence type="ECO:0000313" key="15">
    <source>
        <dbReference type="Proteomes" id="UP001152747"/>
    </source>
</evidence>
<dbReference type="InterPro" id="IPR002213">
    <property type="entry name" value="UDP_glucos_trans"/>
</dbReference>
<dbReference type="GO" id="GO:0015020">
    <property type="term" value="F:glucuronosyltransferase activity"/>
    <property type="evidence" value="ECO:0007669"/>
    <property type="project" value="UniProtKB-EC"/>
</dbReference>
<dbReference type="EC" id="2.4.1.17" evidence="3"/>
<comment type="catalytic activity">
    <reaction evidence="10">
        <text>glucuronate acceptor + UDP-alpha-D-glucuronate = acceptor beta-D-glucuronoside + UDP + H(+)</text>
        <dbReference type="Rhea" id="RHEA:21032"/>
        <dbReference type="ChEBI" id="CHEBI:15378"/>
        <dbReference type="ChEBI" id="CHEBI:58052"/>
        <dbReference type="ChEBI" id="CHEBI:58223"/>
        <dbReference type="ChEBI" id="CHEBI:132367"/>
        <dbReference type="ChEBI" id="CHEBI:132368"/>
        <dbReference type="EC" id="2.4.1.17"/>
    </reaction>
</comment>
<evidence type="ECO:0000256" key="8">
    <source>
        <dbReference type="ARBA" id="ARBA00022989"/>
    </source>
</evidence>
<comment type="subcellular location">
    <subcellularLocation>
        <location evidence="1">Membrane</location>
        <topology evidence="1">Single-pass membrane protein</topology>
    </subcellularLocation>
</comment>
<reference evidence="14" key="1">
    <citation type="submission" date="2022-11" db="EMBL/GenBank/DDBJ databases">
        <authorList>
            <person name="Kikuchi T."/>
        </authorList>
    </citation>
    <scope>NUCLEOTIDE SEQUENCE</scope>
    <source>
        <strain evidence="14">PS1010</strain>
    </source>
</reference>
<dbReference type="Gene3D" id="3.40.50.2000">
    <property type="entry name" value="Glycogen Phosphorylase B"/>
    <property type="match status" value="1"/>
</dbReference>
<feature type="compositionally biased region" description="Low complexity" evidence="12">
    <location>
        <begin position="1251"/>
        <end position="1286"/>
    </location>
</feature>
<name>A0A9P1IME5_9PELO</name>
<keyword evidence="7" id="KW-0732">Signal</keyword>
<evidence type="ECO:0000256" key="6">
    <source>
        <dbReference type="ARBA" id="ARBA00022692"/>
    </source>
</evidence>
<evidence type="ECO:0000256" key="7">
    <source>
        <dbReference type="ARBA" id="ARBA00022729"/>
    </source>
</evidence>
<keyword evidence="15" id="KW-1185">Reference proteome</keyword>
<keyword evidence="9 13" id="KW-0472">Membrane</keyword>
<feature type="region of interest" description="Disordered" evidence="12">
    <location>
        <begin position="1248"/>
        <end position="1297"/>
    </location>
</feature>
<comment type="similarity">
    <text evidence="2">Belongs to the UDP-glycosyltransferase family.</text>
</comment>
<comment type="caution">
    <text evidence="14">The sequence shown here is derived from an EMBL/GenBank/DDBJ whole genome shotgun (WGS) entry which is preliminary data.</text>
</comment>
<dbReference type="SUPFAM" id="SSF53756">
    <property type="entry name" value="UDP-Glycosyltransferase/glycogen phosphorylase"/>
    <property type="match status" value="1"/>
</dbReference>
<dbReference type="Pfam" id="PF00201">
    <property type="entry name" value="UDPGT"/>
    <property type="match status" value="1"/>
</dbReference>
<dbReference type="Gene3D" id="6.10.250.3180">
    <property type="match status" value="1"/>
</dbReference>
<dbReference type="InterPro" id="IPR010684">
    <property type="entry name" value="RNA_pol_II_trans_fac_SIII_A"/>
</dbReference>
<keyword evidence="11" id="KW-0175">Coiled coil</keyword>
<evidence type="ECO:0000256" key="3">
    <source>
        <dbReference type="ARBA" id="ARBA00012544"/>
    </source>
</evidence>
<dbReference type="PANTHER" id="PTHR48043">
    <property type="entry name" value="EG:EG0003.4 PROTEIN-RELATED"/>
    <property type="match status" value="1"/>
</dbReference>
<dbReference type="GO" id="GO:0006368">
    <property type="term" value="P:transcription elongation by RNA polymerase II"/>
    <property type="evidence" value="ECO:0007669"/>
    <property type="project" value="InterPro"/>
</dbReference>
<sequence>MLESHFEEVEEEYDDYDDEPCHYTKFMQFIGKMNSTRPRWTIAKVISCINMIYVNKSLSKCSLNELKIDKSDVFIKREKVRKVVDYLYNKCKLRPDFYGSSSNVEDMVQHIEMYPEIHKSLTIEQLLQTEIPRLLISTTEVGLFSKQDMVLGINYMMKLTKYTNIADMFLKKWIVSFLTKGFESLNGTYTYLPISVMQMMFHEFYEKVTELPFVRPLKIDHFLKLRNCFRKSDVGGLTFFDKVFMKKINVMNEKWPIAKYQHLYITSYVQIQIITTRCKHVYKEILKPLLICDIEEECAAVRIFHINGSKILFAQELEESLQVAMAKRYPEKKYPSGMFPLNDYSKKTGIITGITFEKFQTILKILKLSPDNDIRCINISECSQYPLVSPYGTLCLSNLSAFNNVIEVLTVNLKIFQGMKREKMWNLVVWLEKFEPLFGRKKFPWFIEKWKIDEISNRIRDELFQSYVTEFPIYDIPLKPIYKFKDILGELKKLLGDLATEAEISHFLNLEMRDKQKQLGYKTVRPIYCLYRKFILTLLCQISKTIDGFTEVRCRQRFTAGSYEDVLKQMQNMVNQQNQNISSRPVPKWVVEVRRRIREFRALQMLCEIAINEKKQEEQFEKVEKMYKNRLEEIERIETKWAKFNPKMAYKRLFSRDLLEEIEEFEDYYDEDEDEEWELGERLMIFKNLRGHSNLKFTANYANVLVEEGYNVTVVMPIMDFEFPLEKLEQMKKVKDLRIIPFNSKIFDIYHPSNWQKQKKALWKYNSILGFLQVAHFFSDLYAMTCEHVFQQFELIEDLREMNFDVGIAEPLYACGFALLDHLKIPTRISMDCHTGLESVKMAHNFPILLTASFLPPVFSNSPKQPFSFKQRIRNLIDILANQYYLSTINKAEMDLISKNRTIYNGENDWMKLFAKTTLNFVNSNRILDFASFSTNKFVEIGGFGYETETKKKERKIGKLDEKFDEILNLRSKNVLISFGSVTKSKDMPIEMKKSLIKVFQTLSNITFIWKYEEKQPEFDLPSNVFIFDWIPQSDLLQDSRLSIFITHGGISSIYELIQYGAIPSITIPIFGDQGRNSRMLEKSGISICLSKYDLIYPNIIIENIQQIMENQQEYLRNAKRVQKMLESDLALREKFVQNFKFAVEFGRMDLDLPEIPTFQYYFLDLLLVLMILGSCFILGFALKTHLKMSSPISKSLKRPSQESAFNPNAKQIKLSKEESDNIFAIAMSGNSKSTGAAMKIDYSKYKISKKTPSPTPSTRSPISDSTPSTSSGSSSVSPTSASSIKFNAPEAPKVDENMVTRRNERQKVFAGRRKQQVLAENSSKINIRDGNINSQISYQELKPELIKLNLEDLRNVLFKNPHLAKDSDELFLNFIKKDFPKQANQENKKDLTWRQLLEKLSIRKKQKENEKLEMLTKRIARTHQQNDKEQRKTIVIGFSEAKPRRGPTKIVPNPPKAPTMEQKSEPRKSAKPQPKPAPAPVPSQPSASIVRQSSNSKKPAKKAPLMAKVIRMLKR</sequence>
<evidence type="ECO:0000256" key="5">
    <source>
        <dbReference type="ARBA" id="ARBA00022679"/>
    </source>
</evidence>
<gene>
    <name evidence="14" type="ORF">CAMP_LOCUS10210</name>
</gene>
<evidence type="ECO:0000256" key="9">
    <source>
        <dbReference type="ARBA" id="ARBA00023136"/>
    </source>
</evidence>
<evidence type="ECO:0000256" key="4">
    <source>
        <dbReference type="ARBA" id="ARBA00022676"/>
    </source>
</evidence>
<protein>
    <recommendedName>
        <fullName evidence="3">glucuronosyltransferase</fullName>
        <ecNumber evidence="3">2.4.1.17</ecNumber>
    </recommendedName>
</protein>
<evidence type="ECO:0000256" key="10">
    <source>
        <dbReference type="ARBA" id="ARBA00047475"/>
    </source>
</evidence>
<dbReference type="GO" id="GO:0070449">
    <property type="term" value="C:elongin complex"/>
    <property type="evidence" value="ECO:0007669"/>
    <property type="project" value="InterPro"/>
</dbReference>
<dbReference type="OrthoDB" id="21513at2759"/>
<organism evidence="14 15">
    <name type="scientific">Caenorhabditis angaria</name>
    <dbReference type="NCBI Taxonomy" id="860376"/>
    <lineage>
        <taxon>Eukaryota</taxon>
        <taxon>Metazoa</taxon>
        <taxon>Ecdysozoa</taxon>
        <taxon>Nematoda</taxon>
        <taxon>Chromadorea</taxon>
        <taxon>Rhabditida</taxon>
        <taxon>Rhabditina</taxon>
        <taxon>Rhabditomorpha</taxon>
        <taxon>Rhabditoidea</taxon>
        <taxon>Rhabditidae</taxon>
        <taxon>Peloderinae</taxon>
        <taxon>Caenorhabditis</taxon>
    </lineage>
</organism>
<evidence type="ECO:0000313" key="14">
    <source>
        <dbReference type="EMBL" id="CAI5447573.1"/>
    </source>
</evidence>
<feature type="coiled-coil region" evidence="11">
    <location>
        <begin position="620"/>
        <end position="675"/>
    </location>
</feature>
<dbReference type="PANTHER" id="PTHR48043:SF100">
    <property type="entry name" value="GLUCURONOSYLTRANSFERASE"/>
    <property type="match status" value="1"/>
</dbReference>
<dbReference type="GO" id="GO:0016020">
    <property type="term" value="C:membrane"/>
    <property type="evidence" value="ECO:0007669"/>
    <property type="project" value="UniProtKB-SubCell"/>
</dbReference>
<dbReference type="Proteomes" id="UP001152747">
    <property type="component" value="Unassembled WGS sequence"/>
</dbReference>
<evidence type="ECO:0000256" key="13">
    <source>
        <dbReference type="SAM" id="Phobius"/>
    </source>
</evidence>
<evidence type="ECO:0000256" key="1">
    <source>
        <dbReference type="ARBA" id="ARBA00004167"/>
    </source>
</evidence>
<accession>A0A9P1IME5</accession>
<feature type="transmembrane region" description="Helical" evidence="13">
    <location>
        <begin position="1161"/>
        <end position="1183"/>
    </location>
</feature>
<keyword evidence="4" id="KW-0328">Glycosyltransferase</keyword>
<proteinExistence type="inferred from homology"/>
<dbReference type="CDD" id="cd03784">
    <property type="entry name" value="GT1_Gtf-like"/>
    <property type="match status" value="1"/>
</dbReference>
<dbReference type="EMBL" id="CANHGI010000004">
    <property type="protein sequence ID" value="CAI5447573.1"/>
    <property type="molecule type" value="Genomic_DNA"/>
</dbReference>
<dbReference type="FunFam" id="3.40.50.2000:FF:000038">
    <property type="entry name" value="UDP-GlucuronosylTransferase"/>
    <property type="match status" value="1"/>
</dbReference>
<evidence type="ECO:0000256" key="11">
    <source>
        <dbReference type="SAM" id="Coils"/>
    </source>
</evidence>
<keyword evidence="8 13" id="KW-1133">Transmembrane helix</keyword>
<feature type="region of interest" description="Disordered" evidence="12">
    <location>
        <begin position="1420"/>
        <end position="1516"/>
    </location>
</feature>
<keyword evidence="6 13" id="KW-0812">Transmembrane</keyword>